<keyword evidence="1" id="KW-0472">Membrane</keyword>
<name>A0A9W4N5E9_9EURO</name>
<comment type="caution">
    <text evidence="2">The sequence shown here is derived from an EMBL/GenBank/DDBJ whole genome shotgun (WGS) entry which is preliminary data.</text>
</comment>
<reference evidence="2" key="1">
    <citation type="submission" date="2021-07" db="EMBL/GenBank/DDBJ databases">
        <authorList>
            <person name="Branca A.L. A."/>
        </authorList>
    </citation>
    <scope>NUCLEOTIDE SEQUENCE</scope>
</reference>
<keyword evidence="1" id="KW-1133">Transmembrane helix</keyword>
<gene>
    <name evidence="2" type="ORF">PSALAMII_LOCUS973</name>
</gene>
<dbReference type="Proteomes" id="UP001152646">
    <property type="component" value="Unassembled WGS sequence"/>
</dbReference>
<feature type="transmembrane region" description="Helical" evidence="1">
    <location>
        <begin position="14"/>
        <end position="35"/>
    </location>
</feature>
<evidence type="ECO:0000256" key="1">
    <source>
        <dbReference type="SAM" id="Phobius"/>
    </source>
</evidence>
<evidence type="ECO:0000313" key="3">
    <source>
        <dbReference type="Proteomes" id="UP001152646"/>
    </source>
</evidence>
<sequence>MVFTLAYSGLDTRIFLISGSILLKLRLFISIWFMMKAPLTFRRAQKLTQELQRVLEEDPPKITTTSTRTKLSSNVLEPAFEWDRNRRSAAPSPELLPGHESQELSGSMLGEVNPGRLDILVPSVGKQTDCRCCDAGSLTKRVALLAVREEI</sequence>
<accession>A0A9W4N5E9</accession>
<dbReference type="EMBL" id="CAJVPA010000041">
    <property type="protein sequence ID" value="CAG8259602.1"/>
    <property type="molecule type" value="Genomic_DNA"/>
</dbReference>
<evidence type="ECO:0000313" key="2">
    <source>
        <dbReference type="EMBL" id="CAG8259602.1"/>
    </source>
</evidence>
<dbReference type="AlphaFoldDB" id="A0A9W4N5E9"/>
<dbReference type="OrthoDB" id="3176171at2759"/>
<organism evidence="2 3">
    <name type="scientific">Penicillium salamii</name>
    <dbReference type="NCBI Taxonomy" id="1612424"/>
    <lineage>
        <taxon>Eukaryota</taxon>
        <taxon>Fungi</taxon>
        <taxon>Dikarya</taxon>
        <taxon>Ascomycota</taxon>
        <taxon>Pezizomycotina</taxon>
        <taxon>Eurotiomycetes</taxon>
        <taxon>Eurotiomycetidae</taxon>
        <taxon>Eurotiales</taxon>
        <taxon>Aspergillaceae</taxon>
        <taxon>Penicillium</taxon>
    </lineage>
</organism>
<protein>
    <submittedName>
        <fullName evidence="2">Uncharacterized protein</fullName>
    </submittedName>
</protein>
<proteinExistence type="predicted"/>
<keyword evidence="1" id="KW-0812">Transmembrane</keyword>